<reference evidence="12 13" key="1">
    <citation type="submission" date="2017-11" db="EMBL/GenBank/DDBJ databases">
        <title>Genome-resolved metagenomics identifies genetic mobility, metabolic interactions, and unexpected diversity in perchlorate-reducing communities.</title>
        <authorList>
            <person name="Barnum T.P."/>
            <person name="Figueroa I.A."/>
            <person name="Carlstrom C.I."/>
            <person name="Lucas L.N."/>
            <person name="Engelbrektson A.L."/>
            <person name="Coates J.D."/>
        </authorList>
    </citation>
    <scope>NUCLEOTIDE SEQUENCE [LARGE SCALE GENOMIC DNA]</scope>
    <source>
        <strain evidence="12">BM301</strain>
    </source>
</reference>
<comment type="caution">
    <text evidence="12">The sequence shown here is derived from an EMBL/GenBank/DDBJ whole genome shotgun (WGS) entry which is preliminary data.</text>
</comment>
<evidence type="ECO:0000256" key="4">
    <source>
        <dbReference type="ARBA" id="ARBA00022475"/>
    </source>
</evidence>
<dbReference type="SUPFAM" id="SSF54523">
    <property type="entry name" value="Pili subunits"/>
    <property type="match status" value="1"/>
</dbReference>
<comment type="similarity">
    <text evidence="2">Belongs to the GSP G family.</text>
</comment>
<evidence type="ECO:0000313" key="12">
    <source>
        <dbReference type="EMBL" id="PLX60149.1"/>
    </source>
</evidence>
<dbReference type="Pfam" id="PF07963">
    <property type="entry name" value="N_methyl"/>
    <property type="match status" value="1"/>
</dbReference>
<dbReference type="InterPro" id="IPR013545">
    <property type="entry name" value="T2SS_protein-GspG_C"/>
</dbReference>
<dbReference type="GO" id="GO:0015628">
    <property type="term" value="P:protein secretion by the type II secretion system"/>
    <property type="evidence" value="ECO:0007669"/>
    <property type="project" value="InterPro"/>
</dbReference>
<keyword evidence="8 10" id="KW-1133">Transmembrane helix</keyword>
<evidence type="ECO:0000313" key="13">
    <source>
        <dbReference type="Proteomes" id="UP000235015"/>
    </source>
</evidence>
<name>A0A2N6CSQ3_9GAMM</name>
<evidence type="ECO:0000256" key="3">
    <source>
        <dbReference type="ARBA" id="ARBA00020042"/>
    </source>
</evidence>
<evidence type="ECO:0000256" key="6">
    <source>
        <dbReference type="ARBA" id="ARBA00022519"/>
    </source>
</evidence>
<comment type="subcellular location">
    <subcellularLocation>
        <location evidence="1">Cell inner membrane</location>
        <topology evidence="1">Single-pass membrane protein</topology>
    </subcellularLocation>
</comment>
<dbReference type="InterPro" id="IPR000983">
    <property type="entry name" value="Bac_GSPG_pilin"/>
</dbReference>
<proteinExistence type="inferred from homology"/>
<keyword evidence="6" id="KW-0997">Cell inner membrane</keyword>
<evidence type="ECO:0000256" key="2">
    <source>
        <dbReference type="ARBA" id="ARBA00009984"/>
    </source>
</evidence>
<dbReference type="NCBIfam" id="TIGR02532">
    <property type="entry name" value="IV_pilin_GFxxxE"/>
    <property type="match status" value="1"/>
</dbReference>
<dbReference type="RefSeq" id="WP_273440655.1">
    <property type="nucleotide sequence ID" value="NZ_CAXXYC010000002.1"/>
</dbReference>
<evidence type="ECO:0000256" key="5">
    <source>
        <dbReference type="ARBA" id="ARBA00022481"/>
    </source>
</evidence>
<dbReference type="Proteomes" id="UP000235015">
    <property type="component" value="Unassembled WGS sequence"/>
</dbReference>
<keyword evidence="7 10" id="KW-0812">Transmembrane</keyword>
<accession>A0A2N6CSQ3</accession>
<evidence type="ECO:0000256" key="7">
    <source>
        <dbReference type="ARBA" id="ARBA00022692"/>
    </source>
</evidence>
<feature type="transmembrane region" description="Helical" evidence="10">
    <location>
        <begin position="21"/>
        <end position="40"/>
    </location>
</feature>
<dbReference type="InterPro" id="IPR045584">
    <property type="entry name" value="Pilin-like"/>
</dbReference>
<keyword evidence="9 10" id="KW-0472">Membrane</keyword>
<keyword evidence="5" id="KW-0488">Methylation</keyword>
<dbReference type="Gene3D" id="3.30.700.10">
    <property type="entry name" value="Glycoprotein, Type 4 Pilin"/>
    <property type="match status" value="1"/>
</dbReference>
<dbReference type="GO" id="GO:0015627">
    <property type="term" value="C:type II protein secretion system complex"/>
    <property type="evidence" value="ECO:0007669"/>
    <property type="project" value="InterPro"/>
</dbReference>
<evidence type="ECO:0000256" key="1">
    <source>
        <dbReference type="ARBA" id="ARBA00004377"/>
    </source>
</evidence>
<dbReference type="GO" id="GO:0005886">
    <property type="term" value="C:plasma membrane"/>
    <property type="evidence" value="ECO:0007669"/>
    <property type="project" value="UniProtKB-SubCell"/>
</dbReference>
<dbReference type="Pfam" id="PF08334">
    <property type="entry name" value="T2SSG"/>
    <property type="match status" value="1"/>
</dbReference>
<evidence type="ECO:0000256" key="10">
    <source>
        <dbReference type="SAM" id="Phobius"/>
    </source>
</evidence>
<dbReference type="PRINTS" id="PR00813">
    <property type="entry name" value="BCTERIALGSPG"/>
</dbReference>
<dbReference type="NCBIfam" id="TIGR01710">
    <property type="entry name" value="typeII_sec_gspG"/>
    <property type="match status" value="1"/>
</dbReference>
<feature type="domain" description="Type II secretion system protein GspG C-terminal" evidence="11">
    <location>
        <begin position="38"/>
        <end position="145"/>
    </location>
</feature>
<dbReference type="InterPro" id="IPR010054">
    <property type="entry name" value="Type2_sec_GspG"/>
</dbReference>
<dbReference type="AlphaFoldDB" id="A0A2N6CSQ3"/>
<evidence type="ECO:0000256" key="9">
    <source>
        <dbReference type="ARBA" id="ARBA00023136"/>
    </source>
</evidence>
<sequence>MKSIKFRQSVGTDQGFTLIELLVVLVVLGLLAGLVGPQVMKHLGESKVKTAKLQIEEIVAALDMFRIDVDRYPTDDEKLAALVQRPNGVDSWNGPYLRKSFVPKDPWGREYLYRYPGENGEVDVYSLGADQQEGGTGENSDIVSWK</sequence>
<keyword evidence="4" id="KW-1003">Cell membrane</keyword>
<dbReference type="InterPro" id="IPR012902">
    <property type="entry name" value="N_methyl_site"/>
</dbReference>
<protein>
    <recommendedName>
        <fullName evidence="3">Type II secretion system core protein G</fullName>
    </recommendedName>
</protein>
<evidence type="ECO:0000256" key="8">
    <source>
        <dbReference type="ARBA" id="ARBA00022989"/>
    </source>
</evidence>
<dbReference type="EMBL" id="PKUN01000027">
    <property type="protein sequence ID" value="PLX60149.1"/>
    <property type="molecule type" value="Genomic_DNA"/>
</dbReference>
<organism evidence="12 13">
    <name type="scientific">Sedimenticola selenatireducens</name>
    <dbReference type="NCBI Taxonomy" id="191960"/>
    <lineage>
        <taxon>Bacteria</taxon>
        <taxon>Pseudomonadati</taxon>
        <taxon>Pseudomonadota</taxon>
        <taxon>Gammaproteobacteria</taxon>
        <taxon>Chromatiales</taxon>
        <taxon>Sedimenticolaceae</taxon>
        <taxon>Sedimenticola</taxon>
    </lineage>
</organism>
<dbReference type="PROSITE" id="PS00409">
    <property type="entry name" value="PROKAR_NTER_METHYL"/>
    <property type="match status" value="1"/>
</dbReference>
<evidence type="ECO:0000259" key="11">
    <source>
        <dbReference type="Pfam" id="PF08334"/>
    </source>
</evidence>
<gene>
    <name evidence="12" type="primary">gspG</name>
    <name evidence="12" type="ORF">C0630_16635</name>
</gene>